<keyword evidence="9" id="KW-1185">Reference proteome</keyword>
<dbReference type="InterPro" id="IPR001055">
    <property type="entry name" value="Adrenodoxin-like"/>
</dbReference>
<protein>
    <submittedName>
        <fullName evidence="8">2Fe-2S ferredoxin</fullName>
    </submittedName>
</protein>
<dbReference type="GO" id="GO:0140647">
    <property type="term" value="P:P450-containing electron transport chain"/>
    <property type="evidence" value="ECO:0007669"/>
    <property type="project" value="InterPro"/>
</dbReference>
<gene>
    <name evidence="8" type="ORF">BJ980_000101</name>
</gene>
<sequence length="107" mass="11504">MPTVSYMDPQGTEHVIDAEDGRSVMETAVAHGVPGVVGQCGGSLACASCHVYVREPWIDRLGEVSELEDDMLDGAMAERRPESRLSCQIKMSAELDGLSVEVAPEQL</sequence>
<dbReference type="Pfam" id="PF00111">
    <property type="entry name" value="Fer2"/>
    <property type="match status" value="1"/>
</dbReference>
<dbReference type="PANTHER" id="PTHR23426">
    <property type="entry name" value="FERREDOXIN/ADRENODOXIN"/>
    <property type="match status" value="1"/>
</dbReference>
<organism evidence="8 9">
    <name type="scientific">Nocardioides daedukensis</name>
    <dbReference type="NCBI Taxonomy" id="634462"/>
    <lineage>
        <taxon>Bacteria</taxon>
        <taxon>Bacillati</taxon>
        <taxon>Actinomycetota</taxon>
        <taxon>Actinomycetes</taxon>
        <taxon>Propionibacteriales</taxon>
        <taxon>Nocardioidaceae</taxon>
        <taxon>Nocardioides</taxon>
    </lineage>
</organism>
<keyword evidence="5" id="KW-0411">Iron-sulfur</keyword>
<feature type="domain" description="2Fe-2S ferredoxin-type" evidence="7">
    <location>
        <begin position="2"/>
        <end position="106"/>
    </location>
</feature>
<dbReference type="GO" id="GO:0046872">
    <property type="term" value="F:metal ion binding"/>
    <property type="evidence" value="ECO:0007669"/>
    <property type="project" value="UniProtKB-KW"/>
</dbReference>
<comment type="caution">
    <text evidence="8">The sequence shown here is derived from an EMBL/GenBank/DDBJ whole genome shotgun (WGS) entry which is preliminary data.</text>
</comment>
<evidence type="ECO:0000256" key="6">
    <source>
        <dbReference type="ARBA" id="ARBA00034078"/>
    </source>
</evidence>
<comment type="cofactor">
    <cofactor evidence="6">
        <name>[2Fe-2S] cluster</name>
        <dbReference type="ChEBI" id="CHEBI:190135"/>
    </cofactor>
</comment>
<evidence type="ECO:0000313" key="9">
    <source>
        <dbReference type="Proteomes" id="UP000540656"/>
    </source>
</evidence>
<keyword evidence="3" id="KW-0479">Metal-binding</keyword>
<dbReference type="GO" id="GO:0009055">
    <property type="term" value="F:electron transfer activity"/>
    <property type="evidence" value="ECO:0007669"/>
    <property type="project" value="TreeGrafter"/>
</dbReference>
<dbReference type="GO" id="GO:0005829">
    <property type="term" value="C:cytosol"/>
    <property type="evidence" value="ECO:0007669"/>
    <property type="project" value="TreeGrafter"/>
</dbReference>
<evidence type="ECO:0000259" key="7">
    <source>
        <dbReference type="PROSITE" id="PS51085"/>
    </source>
</evidence>
<dbReference type="PRINTS" id="PR00355">
    <property type="entry name" value="ADRENODOXIN"/>
</dbReference>
<name>A0A7Y9UM59_9ACTN</name>
<accession>A0A7Y9UM59</accession>
<keyword evidence="4" id="KW-0408">Iron</keyword>
<evidence type="ECO:0000256" key="5">
    <source>
        <dbReference type="ARBA" id="ARBA00023014"/>
    </source>
</evidence>
<evidence type="ECO:0000313" key="8">
    <source>
        <dbReference type="EMBL" id="NYG57178.1"/>
    </source>
</evidence>
<evidence type="ECO:0000256" key="1">
    <source>
        <dbReference type="ARBA" id="ARBA00010914"/>
    </source>
</evidence>
<dbReference type="PROSITE" id="PS51085">
    <property type="entry name" value="2FE2S_FER_2"/>
    <property type="match status" value="1"/>
</dbReference>
<evidence type="ECO:0000256" key="4">
    <source>
        <dbReference type="ARBA" id="ARBA00023004"/>
    </source>
</evidence>
<dbReference type="Gene3D" id="3.10.20.30">
    <property type="match status" value="1"/>
</dbReference>
<dbReference type="InterPro" id="IPR012675">
    <property type="entry name" value="Beta-grasp_dom_sf"/>
</dbReference>
<dbReference type="Proteomes" id="UP000540656">
    <property type="component" value="Unassembled WGS sequence"/>
</dbReference>
<dbReference type="GO" id="GO:0051537">
    <property type="term" value="F:2 iron, 2 sulfur cluster binding"/>
    <property type="evidence" value="ECO:0007669"/>
    <property type="project" value="UniProtKB-KW"/>
</dbReference>
<dbReference type="EMBL" id="JACCAA010000001">
    <property type="protein sequence ID" value="NYG57178.1"/>
    <property type="molecule type" value="Genomic_DNA"/>
</dbReference>
<dbReference type="RefSeq" id="WP_179500490.1">
    <property type="nucleotide sequence ID" value="NZ_JACCAA010000001.1"/>
</dbReference>
<dbReference type="InterPro" id="IPR036010">
    <property type="entry name" value="2Fe-2S_ferredoxin-like_sf"/>
</dbReference>
<evidence type="ECO:0000256" key="2">
    <source>
        <dbReference type="ARBA" id="ARBA00022714"/>
    </source>
</evidence>
<dbReference type="CDD" id="cd00207">
    <property type="entry name" value="fer2"/>
    <property type="match status" value="1"/>
</dbReference>
<dbReference type="InterPro" id="IPR001041">
    <property type="entry name" value="2Fe-2S_ferredoxin-type"/>
</dbReference>
<comment type="similarity">
    <text evidence="1">Belongs to the adrenodoxin/putidaredoxin family.</text>
</comment>
<keyword evidence="2" id="KW-0001">2Fe-2S</keyword>
<evidence type="ECO:0000256" key="3">
    <source>
        <dbReference type="ARBA" id="ARBA00022723"/>
    </source>
</evidence>
<proteinExistence type="inferred from homology"/>
<dbReference type="PANTHER" id="PTHR23426:SF65">
    <property type="entry name" value="FERREDOXIN-2, MITOCHONDRIAL"/>
    <property type="match status" value="1"/>
</dbReference>
<dbReference type="AlphaFoldDB" id="A0A7Y9UM59"/>
<reference evidence="8 9" key="1">
    <citation type="submission" date="2020-07" db="EMBL/GenBank/DDBJ databases">
        <title>Sequencing the genomes of 1000 actinobacteria strains.</title>
        <authorList>
            <person name="Klenk H.-P."/>
        </authorList>
    </citation>
    <scope>NUCLEOTIDE SEQUENCE [LARGE SCALE GENOMIC DNA]</scope>
    <source>
        <strain evidence="8 9">DSM 23819</strain>
    </source>
</reference>
<dbReference type="SUPFAM" id="SSF54292">
    <property type="entry name" value="2Fe-2S ferredoxin-like"/>
    <property type="match status" value="1"/>
</dbReference>